<protein>
    <recommendedName>
        <fullName evidence="2">Chorismate--pyruvate lyase</fullName>
    </recommendedName>
</protein>
<accession>A0A6N2QX85</accession>
<dbReference type="AlphaFoldDB" id="A0A6N2QX85"/>
<evidence type="ECO:0000313" key="1">
    <source>
        <dbReference type="EMBL" id="VYS72415.1"/>
    </source>
</evidence>
<name>A0A6N2QX85_9FIRM</name>
<gene>
    <name evidence="1" type="ORF">BGLFYP119_00293</name>
</gene>
<organism evidence="1">
    <name type="scientific">Blautia glucerasea</name>
    <dbReference type="NCBI Taxonomy" id="536633"/>
    <lineage>
        <taxon>Bacteria</taxon>
        <taxon>Bacillati</taxon>
        <taxon>Bacillota</taxon>
        <taxon>Clostridia</taxon>
        <taxon>Lachnospirales</taxon>
        <taxon>Lachnospiraceae</taxon>
        <taxon>Blautia</taxon>
    </lineage>
</organism>
<evidence type="ECO:0008006" key="2">
    <source>
        <dbReference type="Google" id="ProtNLM"/>
    </source>
</evidence>
<dbReference type="EMBL" id="CACRST010000005">
    <property type="protein sequence ID" value="VYS72415.1"/>
    <property type="molecule type" value="Genomic_DNA"/>
</dbReference>
<sequence>MFERIDYLVKRIDGDYAYLQRADNTEEEPKCVAMALLPPEVMEGSTVAYEMLQYTMAE</sequence>
<proteinExistence type="predicted"/>
<reference evidence="1" key="1">
    <citation type="submission" date="2019-11" db="EMBL/GenBank/DDBJ databases">
        <authorList>
            <person name="Feng L."/>
        </authorList>
    </citation>
    <scope>NUCLEOTIDE SEQUENCE</scope>
    <source>
        <strain evidence="1">BgluceraseaLFYP119</strain>
    </source>
</reference>
<dbReference type="RefSeq" id="WP_156352259.1">
    <property type="nucleotide sequence ID" value="NZ_CACRST010000005.1"/>
</dbReference>